<name>A0AAD7A898_9AGAR</name>
<feature type="compositionally biased region" description="Low complexity" evidence="1">
    <location>
        <begin position="81"/>
        <end position="99"/>
    </location>
</feature>
<accession>A0AAD7A898</accession>
<proteinExistence type="predicted"/>
<dbReference type="Proteomes" id="UP001218218">
    <property type="component" value="Unassembled WGS sequence"/>
</dbReference>
<gene>
    <name evidence="2" type="ORF">DFH08DRAFT_805987</name>
</gene>
<feature type="region of interest" description="Disordered" evidence="1">
    <location>
        <begin position="81"/>
        <end position="111"/>
    </location>
</feature>
<protein>
    <submittedName>
        <fullName evidence="2">Uncharacterized protein</fullName>
    </submittedName>
</protein>
<keyword evidence="3" id="KW-1185">Reference proteome</keyword>
<evidence type="ECO:0000313" key="3">
    <source>
        <dbReference type="Proteomes" id="UP001218218"/>
    </source>
</evidence>
<sequence length="129" mass="13687">MPLFHNHHLMDINTWGILCPQPACTCFLPAACQSSLAPPTTASDILRYIINAISLPHPVLNAIMPPAAPALPSADALLPPATAQQPATAATHTTSTTLPGQRLQRPAPTHTEPPHSLLYYCVSNGLWVG</sequence>
<organism evidence="2 3">
    <name type="scientific">Mycena albidolilacea</name>
    <dbReference type="NCBI Taxonomy" id="1033008"/>
    <lineage>
        <taxon>Eukaryota</taxon>
        <taxon>Fungi</taxon>
        <taxon>Dikarya</taxon>
        <taxon>Basidiomycota</taxon>
        <taxon>Agaricomycotina</taxon>
        <taxon>Agaricomycetes</taxon>
        <taxon>Agaricomycetidae</taxon>
        <taxon>Agaricales</taxon>
        <taxon>Marasmiineae</taxon>
        <taxon>Mycenaceae</taxon>
        <taxon>Mycena</taxon>
    </lineage>
</organism>
<dbReference type="AlphaFoldDB" id="A0AAD7A898"/>
<reference evidence="2" key="1">
    <citation type="submission" date="2023-03" db="EMBL/GenBank/DDBJ databases">
        <title>Massive genome expansion in bonnet fungi (Mycena s.s.) driven by repeated elements and novel gene families across ecological guilds.</title>
        <authorList>
            <consortium name="Lawrence Berkeley National Laboratory"/>
            <person name="Harder C.B."/>
            <person name="Miyauchi S."/>
            <person name="Viragh M."/>
            <person name="Kuo A."/>
            <person name="Thoen E."/>
            <person name="Andreopoulos B."/>
            <person name="Lu D."/>
            <person name="Skrede I."/>
            <person name="Drula E."/>
            <person name="Henrissat B."/>
            <person name="Morin E."/>
            <person name="Kohler A."/>
            <person name="Barry K."/>
            <person name="LaButti K."/>
            <person name="Morin E."/>
            <person name="Salamov A."/>
            <person name="Lipzen A."/>
            <person name="Mereny Z."/>
            <person name="Hegedus B."/>
            <person name="Baldrian P."/>
            <person name="Stursova M."/>
            <person name="Weitz H."/>
            <person name="Taylor A."/>
            <person name="Grigoriev I.V."/>
            <person name="Nagy L.G."/>
            <person name="Martin F."/>
            <person name="Kauserud H."/>
        </authorList>
    </citation>
    <scope>NUCLEOTIDE SEQUENCE</scope>
    <source>
        <strain evidence="2">CBHHK002</strain>
    </source>
</reference>
<evidence type="ECO:0000256" key="1">
    <source>
        <dbReference type="SAM" id="MobiDB-lite"/>
    </source>
</evidence>
<dbReference type="EMBL" id="JARIHO010000013">
    <property type="protein sequence ID" value="KAJ7351251.1"/>
    <property type="molecule type" value="Genomic_DNA"/>
</dbReference>
<comment type="caution">
    <text evidence="2">The sequence shown here is derived from an EMBL/GenBank/DDBJ whole genome shotgun (WGS) entry which is preliminary data.</text>
</comment>
<evidence type="ECO:0000313" key="2">
    <source>
        <dbReference type="EMBL" id="KAJ7351251.1"/>
    </source>
</evidence>